<gene>
    <name evidence="1" type="ORF">DLM86_23785</name>
</gene>
<proteinExistence type="predicted"/>
<evidence type="ECO:0000313" key="2">
    <source>
        <dbReference type="Proteomes" id="UP000247476"/>
    </source>
</evidence>
<sequence>MKFVTETRLNLLERLIRSIPDPEERSYALHLLNSIRDDIDRNYASIERPVRLGGLPRPSADDR</sequence>
<dbReference type="Proteomes" id="UP000247476">
    <property type="component" value="Unassembled WGS sequence"/>
</dbReference>
<dbReference type="OrthoDB" id="2665794at2"/>
<keyword evidence="2" id="KW-1185">Reference proteome</keyword>
<dbReference type="RefSeq" id="WP_110842558.1">
    <property type="nucleotide sequence ID" value="NZ_QJVJ01000011.1"/>
</dbReference>
<organism evidence="1 2">
    <name type="scientific">Paenibacillus flagellatus</name>
    <dbReference type="NCBI Taxonomy" id="2211139"/>
    <lineage>
        <taxon>Bacteria</taxon>
        <taxon>Bacillati</taxon>
        <taxon>Bacillota</taxon>
        <taxon>Bacilli</taxon>
        <taxon>Bacillales</taxon>
        <taxon>Paenibacillaceae</taxon>
        <taxon>Paenibacillus</taxon>
    </lineage>
</organism>
<comment type="caution">
    <text evidence="1">The sequence shown here is derived from an EMBL/GenBank/DDBJ whole genome shotgun (WGS) entry which is preliminary data.</text>
</comment>
<protein>
    <submittedName>
        <fullName evidence="1">Uncharacterized protein</fullName>
    </submittedName>
</protein>
<name>A0A2V5K054_9BACL</name>
<reference evidence="1 2" key="1">
    <citation type="submission" date="2018-05" db="EMBL/GenBank/DDBJ databases">
        <title>Paenibacillus flagellatus sp. nov., isolated from selenium mineral soil.</title>
        <authorList>
            <person name="Dai X."/>
        </authorList>
    </citation>
    <scope>NUCLEOTIDE SEQUENCE [LARGE SCALE GENOMIC DNA]</scope>
    <source>
        <strain evidence="1 2">DXL2</strain>
    </source>
</reference>
<dbReference type="EMBL" id="QJVJ01000011">
    <property type="protein sequence ID" value="PYI51932.1"/>
    <property type="molecule type" value="Genomic_DNA"/>
</dbReference>
<evidence type="ECO:0000313" key="1">
    <source>
        <dbReference type="EMBL" id="PYI51932.1"/>
    </source>
</evidence>
<accession>A0A2V5K054</accession>
<dbReference type="AlphaFoldDB" id="A0A2V5K054"/>